<evidence type="ECO:0000256" key="5">
    <source>
        <dbReference type="ARBA" id="ARBA00023125"/>
    </source>
</evidence>
<evidence type="ECO:0000256" key="8">
    <source>
        <dbReference type="SAM" id="MobiDB-lite"/>
    </source>
</evidence>
<dbReference type="PROSITE" id="PS50048">
    <property type="entry name" value="ZN2_CY6_FUNGAL_2"/>
    <property type="match status" value="1"/>
</dbReference>
<evidence type="ECO:0000256" key="2">
    <source>
        <dbReference type="ARBA" id="ARBA00022723"/>
    </source>
</evidence>
<organism evidence="10 11">
    <name type="scientific">Niveomyces insectorum RCEF 264</name>
    <dbReference type="NCBI Taxonomy" id="1081102"/>
    <lineage>
        <taxon>Eukaryota</taxon>
        <taxon>Fungi</taxon>
        <taxon>Dikarya</taxon>
        <taxon>Ascomycota</taxon>
        <taxon>Pezizomycotina</taxon>
        <taxon>Sordariomycetes</taxon>
        <taxon>Hypocreomycetidae</taxon>
        <taxon>Hypocreales</taxon>
        <taxon>Cordycipitaceae</taxon>
        <taxon>Niveomyces</taxon>
    </lineage>
</organism>
<reference evidence="10 11" key="1">
    <citation type="journal article" date="2016" name="Genome Biol. Evol.">
        <title>Divergent and convergent evolution of fungal pathogenicity.</title>
        <authorList>
            <person name="Shang Y."/>
            <person name="Xiao G."/>
            <person name="Zheng P."/>
            <person name="Cen K."/>
            <person name="Zhan S."/>
            <person name="Wang C."/>
        </authorList>
    </citation>
    <scope>NUCLEOTIDE SEQUENCE [LARGE SCALE GENOMIC DNA]</scope>
    <source>
        <strain evidence="10 11">RCEF 264</strain>
    </source>
</reference>
<dbReference type="PANTHER" id="PTHR31313:SF86">
    <property type="entry name" value="ZN(2)-C6 FUNGAL-TYPE DOMAIN-CONTAINING PROTEIN"/>
    <property type="match status" value="1"/>
</dbReference>
<proteinExistence type="predicted"/>
<evidence type="ECO:0000256" key="4">
    <source>
        <dbReference type="ARBA" id="ARBA00023015"/>
    </source>
</evidence>
<dbReference type="GO" id="GO:0008270">
    <property type="term" value="F:zinc ion binding"/>
    <property type="evidence" value="ECO:0007669"/>
    <property type="project" value="InterPro"/>
</dbReference>
<keyword evidence="3" id="KW-0862">Zinc</keyword>
<keyword evidence="4" id="KW-0805">Transcription regulation</keyword>
<dbReference type="Pfam" id="PF04082">
    <property type="entry name" value="Fungal_trans"/>
    <property type="match status" value="1"/>
</dbReference>
<keyword evidence="7" id="KW-0539">Nucleus</keyword>
<comment type="subcellular location">
    <subcellularLocation>
        <location evidence="1">Nucleus</location>
    </subcellularLocation>
</comment>
<dbReference type="SMART" id="SM00066">
    <property type="entry name" value="GAL4"/>
    <property type="match status" value="1"/>
</dbReference>
<dbReference type="SUPFAM" id="SSF57701">
    <property type="entry name" value="Zn2/Cys6 DNA-binding domain"/>
    <property type="match status" value="1"/>
</dbReference>
<keyword evidence="5" id="KW-0238">DNA-binding</keyword>
<dbReference type="InterPro" id="IPR001138">
    <property type="entry name" value="Zn2Cys6_DnaBD"/>
</dbReference>
<dbReference type="EMBL" id="AZHD01000002">
    <property type="protein sequence ID" value="OAA66590.1"/>
    <property type="molecule type" value="Genomic_DNA"/>
</dbReference>
<dbReference type="GO" id="GO:0000981">
    <property type="term" value="F:DNA-binding transcription factor activity, RNA polymerase II-specific"/>
    <property type="evidence" value="ECO:0007669"/>
    <property type="project" value="InterPro"/>
</dbReference>
<comment type="caution">
    <text evidence="10">The sequence shown here is derived from an EMBL/GenBank/DDBJ whole genome shotgun (WGS) entry which is preliminary data.</text>
</comment>
<feature type="region of interest" description="Disordered" evidence="8">
    <location>
        <begin position="170"/>
        <end position="198"/>
    </location>
</feature>
<dbReference type="STRING" id="1081102.A0A162MTA4"/>
<dbReference type="CDD" id="cd12148">
    <property type="entry name" value="fungal_TF_MHR"/>
    <property type="match status" value="1"/>
</dbReference>
<dbReference type="Pfam" id="PF00172">
    <property type="entry name" value="Zn_clus"/>
    <property type="match status" value="1"/>
</dbReference>
<evidence type="ECO:0000256" key="6">
    <source>
        <dbReference type="ARBA" id="ARBA00023163"/>
    </source>
</evidence>
<dbReference type="Gene3D" id="4.10.240.10">
    <property type="entry name" value="Zn(2)-C6 fungal-type DNA-binding domain"/>
    <property type="match status" value="1"/>
</dbReference>
<evidence type="ECO:0000256" key="1">
    <source>
        <dbReference type="ARBA" id="ARBA00004123"/>
    </source>
</evidence>
<evidence type="ECO:0000313" key="10">
    <source>
        <dbReference type="EMBL" id="OAA66590.1"/>
    </source>
</evidence>
<evidence type="ECO:0000259" key="9">
    <source>
        <dbReference type="PROSITE" id="PS50048"/>
    </source>
</evidence>
<dbReference type="GO" id="GO:0003677">
    <property type="term" value="F:DNA binding"/>
    <property type="evidence" value="ECO:0007669"/>
    <property type="project" value="UniProtKB-KW"/>
</dbReference>
<dbReference type="PROSITE" id="PS00463">
    <property type="entry name" value="ZN2_CY6_FUNGAL_1"/>
    <property type="match status" value="1"/>
</dbReference>
<dbReference type="GO" id="GO:0006351">
    <property type="term" value="P:DNA-templated transcription"/>
    <property type="evidence" value="ECO:0007669"/>
    <property type="project" value="InterPro"/>
</dbReference>
<dbReference type="InterPro" id="IPR051615">
    <property type="entry name" value="Transcr_Regulatory_Elem"/>
</dbReference>
<dbReference type="PANTHER" id="PTHR31313">
    <property type="entry name" value="TY1 ENHANCER ACTIVATOR"/>
    <property type="match status" value="1"/>
</dbReference>
<dbReference type="InterPro" id="IPR007219">
    <property type="entry name" value="XnlR_reg_dom"/>
</dbReference>
<keyword evidence="2" id="KW-0479">Metal-binding</keyword>
<evidence type="ECO:0000313" key="11">
    <source>
        <dbReference type="Proteomes" id="UP000076874"/>
    </source>
</evidence>
<keyword evidence="6" id="KW-0804">Transcription</keyword>
<evidence type="ECO:0000256" key="7">
    <source>
        <dbReference type="ARBA" id="ARBA00023242"/>
    </source>
</evidence>
<sequence>MSTPTTPKIIAKACNACRARKIRCDTGRPRCSTCAAQKRACVYVLEAPRKRPTLAQVEDLRSEVARLEALVAVLRTASPKERDACLQDTAPLARGQEAGAVTQSPPAGAVHANRRASETPATGRGSCAARDSSSQGSLPGRGLDGGGEGEDLAEDDLAEEPDLAPFVAVDEMGKPSSFGPSSALNQLPLGHPHHAGGEQVNDAVRNGLIANAALQRQQEPALAALPHIYGVPTDLALHLLDVHWSKEHHTFPLTYRPALIRDLTTHGPHCSEFLLYAIFARSSRLSDRLDVRDDPADPSTAGRRYFRRCDELLAEQGLLLSPSIPTVTALLLLGSTYNARGGTSRGWLFTGYALRMVFDLGLHLDPREGNHPPEEAEIRRRVFWSAFICDKLQSLYLGRPMTIHLRDAHVSHAFHDTFEEHELWRPQTGCGGGRGSGGGSGARGTVTGAPVLRRPTPIHSVSTFQQFCLLSRIMTQIINRFYVVGASSRNAKAALQEVDDALQSWKQRLPAELACSLPATTTPHTDTGLVATAAAATDQPYPPPNIMSLHAIFHSLVILLHRPFVSDGHLRQTTVPGASWQRCTAAARSITDIGLAYRAAHTLQAAPYILSYALYVACTIHVRNAAAEPRGRAREEQVVLLASSLQCLEELCRANPGVARPVSIIQRLMAIHGLDHTMEETADDAPSAVSLDLKAIYSTFPPNATTSDGGGGGGGWAFRGSNASSNLAPVRGNFVQPTRASEADYGNPARLERLDYFDFQDPLYGHMDGSLSLFFDLCDADFGLPNQG</sequence>
<accession>A0A162MTA4</accession>
<dbReference type="GO" id="GO:0005634">
    <property type="term" value="C:nucleus"/>
    <property type="evidence" value="ECO:0007669"/>
    <property type="project" value="UniProtKB-SubCell"/>
</dbReference>
<dbReference type="InterPro" id="IPR036864">
    <property type="entry name" value="Zn2-C6_fun-type_DNA-bd_sf"/>
</dbReference>
<dbReference type="Proteomes" id="UP000076874">
    <property type="component" value="Unassembled WGS sequence"/>
</dbReference>
<dbReference type="AlphaFoldDB" id="A0A162MTA4"/>
<gene>
    <name evidence="10" type="ORF">SPI_01166</name>
</gene>
<dbReference type="SMART" id="SM00906">
    <property type="entry name" value="Fungal_trans"/>
    <property type="match status" value="1"/>
</dbReference>
<dbReference type="OrthoDB" id="4869011at2759"/>
<feature type="domain" description="Zn(2)-C6 fungal-type" evidence="9">
    <location>
        <begin position="13"/>
        <end position="43"/>
    </location>
</feature>
<evidence type="ECO:0000256" key="3">
    <source>
        <dbReference type="ARBA" id="ARBA00022833"/>
    </source>
</evidence>
<keyword evidence="11" id="KW-1185">Reference proteome</keyword>
<feature type="region of interest" description="Disordered" evidence="8">
    <location>
        <begin position="96"/>
        <end position="153"/>
    </location>
</feature>
<name>A0A162MTA4_9HYPO</name>
<dbReference type="CDD" id="cd00067">
    <property type="entry name" value="GAL4"/>
    <property type="match status" value="1"/>
</dbReference>
<protein>
    <submittedName>
        <fullName evidence="10">Nitrogen assimilation transcription factor nirA</fullName>
    </submittedName>
</protein>